<dbReference type="InterPro" id="IPR029787">
    <property type="entry name" value="Nucleotide_cyclase"/>
</dbReference>
<keyword evidence="5" id="KW-1185">Reference proteome</keyword>
<accession>A0AAW9RLR4</accession>
<dbReference type="Proteomes" id="UP001378188">
    <property type="component" value="Unassembled WGS sequence"/>
</dbReference>
<evidence type="ECO:0000256" key="2">
    <source>
        <dbReference type="ARBA" id="ARBA00034247"/>
    </source>
</evidence>
<dbReference type="InterPro" id="IPR043128">
    <property type="entry name" value="Rev_trsase/Diguanyl_cyclase"/>
</dbReference>
<name>A0AAW9RLR4_9HYPH</name>
<keyword evidence="4" id="KW-0808">Transferase</keyword>
<dbReference type="SUPFAM" id="SSF55781">
    <property type="entry name" value="GAF domain-like"/>
    <property type="match status" value="1"/>
</dbReference>
<dbReference type="SMART" id="SM00065">
    <property type="entry name" value="GAF"/>
    <property type="match status" value="1"/>
</dbReference>
<evidence type="ECO:0000313" key="5">
    <source>
        <dbReference type="Proteomes" id="UP001378188"/>
    </source>
</evidence>
<dbReference type="Pfam" id="PF01590">
    <property type="entry name" value="GAF"/>
    <property type="match status" value="1"/>
</dbReference>
<dbReference type="RefSeq" id="WP_340327672.1">
    <property type="nucleotide sequence ID" value="NZ_JAZHOF010000001.1"/>
</dbReference>
<reference evidence="4 5" key="1">
    <citation type="submission" date="2024-02" db="EMBL/GenBank/DDBJ databases">
        <title>Genome analysis and characterization of Microbaculum marinisediminis sp. nov., isolated from marine sediment.</title>
        <authorList>
            <person name="Du Z.-J."/>
            <person name="Ye Y.-Q."/>
            <person name="Zhang Z.-R."/>
            <person name="Yuan S.-M."/>
            <person name="Zhang X.-Y."/>
        </authorList>
    </citation>
    <scope>NUCLEOTIDE SEQUENCE [LARGE SCALE GENOMIC DNA]</scope>
    <source>
        <strain evidence="4 5">SDUM1044001</strain>
    </source>
</reference>
<gene>
    <name evidence="4" type="ORF">V3328_00485</name>
</gene>
<dbReference type="GO" id="GO:0005886">
    <property type="term" value="C:plasma membrane"/>
    <property type="evidence" value="ECO:0007669"/>
    <property type="project" value="TreeGrafter"/>
</dbReference>
<dbReference type="Gene3D" id="3.30.450.40">
    <property type="match status" value="1"/>
</dbReference>
<dbReference type="GO" id="GO:0043709">
    <property type="term" value="P:cell adhesion involved in single-species biofilm formation"/>
    <property type="evidence" value="ECO:0007669"/>
    <property type="project" value="TreeGrafter"/>
</dbReference>
<dbReference type="FunFam" id="3.30.70.270:FF:000001">
    <property type="entry name" value="Diguanylate cyclase domain protein"/>
    <property type="match status" value="1"/>
</dbReference>
<dbReference type="InterPro" id="IPR050469">
    <property type="entry name" value="Diguanylate_Cyclase"/>
</dbReference>
<dbReference type="Gene3D" id="3.30.70.270">
    <property type="match status" value="1"/>
</dbReference>
<evidence type="ECO:0000313" key="4">
    <source>
        <dbReference type="EMBL" id="MEJ8569929.1"/>
    </source>
</evidence>
<dbReference type="EC" id="2.7.7.65" evidence="1"/>
<dbReference type="Pfam" id="PF00990">
    <property type="entry name" value="GGDEF"/>
    <property type="match status" value="1"/>
</dbReference>
<dbReference type="CDD" id="cd01949">
    <property type="entry name" value="GGDEF"/>
    <property type="match status" value="1"/>
</dbReference>
<dbReference type="PANTHER" id="PTHR45138:SF9">
    <property type="entry name" value="DIGUANYLATE CYCLASE DGCM-RELATED"/>
    <property type="match status" value="1"/>
</dbReference>
<dbReference type="SUPFAM" id="SSF55073">
    <property type="entry name" value="Nucleotide cyclase"/>
    <property type="match status" value="1"/>
</dbReference>
<comment type="caution">
    <text evidence="4">The sequence shown here is derived from an EMBL/GenBank/DDBJ whole genome shotgun (WGS) entry which is preliminary data.</text>
</comment>
<evidence type="ECO:0000259" key="3">
    <source>
        <dbReference type="PROSITE" id="PS50887"/>
    </source>
</evidence>
<dbReference type="InterPro" id="IPR029016">
    <property type="entry name" value="GAF-like_dom_sf"/>
</dbReference>
<protein>
    <recommendedName>
        <fullName evidence="1">diguanylate cyclase</fullName>
        <ecNumber evidence="1">2.7.7.65</ecNumber>
    </recommendedName>
</protein>
<dbReference type="AlphaFoldDB" id="A0AAW9RLR4"/>
<keyword evidence="4" id="KW-0548">Nucleotidyltransferase</keyword>
<dbReference type="InterPro" id="IPR000160">
    <property type="entry name" value="GGDEF_dom"/>
</dbReference>
<feature type="domain" description="GGDEF" evidence="3">
    <location>
        <begin position="198"/>
        <end position="331"/>
    </location>
</feature>
<dbReference type="GO" id="GO:0052621">
    <property type="term" value="F:diguanylate cyclase activity"/>
    <property type="evidence" value="ECO:0007669"/>
    <property type="project" value="UniProtKB-EC"/>
</dbReference>
<dbReference type="EMBL" id="JAZHOF010000001">
    <property type="protein sequence ID" value="MEJ8569929.1"/>
    <property type="molecule type" value="Genomic_DNA"/>
</dbReference>
<evidence type="ECO:0000256" key="1">
    <source>
        <dbReference type="ARBA" id="ARBA00012528"/>
    </source>
</evidence>
<dbReference type="GO" id="GO:1902201">
    <property type="term" value="P:negative regulation of bacterial-type flagellum-dependent cell motility"/>
    <property type="evidence" value="ECO:0007669"/>
    <property type="project" value="TreeGrafter"/>
</dbReference>
<dbReference type="InterPro" id="IPR003018">
    <property type="entry name" value="GAF"/>
</dbReference>
<dbReference type="SMART" id="SM00267">
    <property type="entry name" value="GGDEF"/>
    <property type="match status" value="1"/>
</dbReference>
<organism evidence="4 5">
    <name type="scientific">Microbaculum marinum</name>
    <dbReference type="NCBI Taxonomy" id="1764581"/>
    <lineage>
        <taxon>Bacteria</taxon>
        <taxon>Pseudomonadati</taxon>
        <taxon>Pseudomonadota</taxon>
        <taxon>Alphaproteobacteria</taxon>
        <taxon>Hyphomicrobiales</taxon>
        <taxon>Tepidamorphaceae</taxon>
        <taxon>Microbaculum</taxon>
    </lineage>
</organism>
<comment type="catalytic activity">
    <reaction evidence="2">
        <text>2 GTP = 3',3'-c-di-GMP + 2 diphosphate</text>
        <dbReference type="Rhea" id="RHEA:24898"/>
        <dbReference type="ChEBI" id="CHEBI:33019"/>
        <dbReference type="ChEBI" id="CHEBI:37565"/>
        <dbReference type="ChEBI" id="CHEBI:58805"/>
        <dbReference type="EC" id="2.7.7.65"/>
    </reaction>
</comment>
<sequence>MHDPLPEETADRREAERLESLDRYDILDTPPEPNFDKFTRLTRKLFGTPTALVSFIDAHRQWYKARDGAEASEVPRSDSFCTRLIEDGEPLIVRDAAADPRFSGNPYVLGAPYVRFYAGVPLRSEDGNIIGSICTIDTVPRQVDEGQLAMLTDLGEMVMEELNLRRLATRDALTGALSRRELREQAGQALALAQRHGHKLSCAILDLDHFKEINDGYGHLAGDRVLAKVIATCTKMLRRTDLIGRLGGEEFAFVFPETGGRDAAAIAEKLRVAIAESAVDLGPATVRPTGSFGVASLADLPLDFDTFLAQADEALYEAKAAGRNRVAVWDKSVSLSLANRRRVLKSGRILAGDDSAAVDCTVRSLSARGAGIDVSDPAALPAQFDLQIASDGLRRRCRVVSLTDNRVELAFEPRKAS</sequence>
<proteinExistence type="predicted"/>
<dbReference type="PROSITE" id="PS50887">
    <property type="entry name" value="GGDEF"/>
    <property type="match status" value="1"/>
</dbReference>
<dbReference type="PANTHER" id="PTHR45138">
    <property type="entry name" value="REGULATORY COMPONENTS OF SENSORY TRANSDUCTION SYSTEM"/>
    <property type="match status" value="1"/>
</dbReference>
<dbReference type="NCBIfam" id="TIGR00254">
    <property type="entry name" value="GGDEF"/>
    <property type="match status" value="1"/>
</dbReference>